<feature type="domain" description="N-acetyltransferase" evidence="1">
    <location>
        <begin position="28"/>
        <end position="158"/>
    </location>
</feature>
<dbReference type="SUPFAM" id="SSF55729">
    <property type="entry name" value="Acyl-CoA N-acyltransferases (Nat)"/>
    <property type="match status" value="1"/>
</dbReference>
<dbReference type="PANTHER" id="PTHR43441:SF2">
    <property type="entry name" value="FAMILY ACETYLTRANSFERASE, PUTATIVE (AFU_ORTHOLOGUE AFUA_7G00850)-RELATED"/>
    <property type="match status" value="1"/>
</dbReference>
<evidence type="ECO:0000313" key="2">
    <source>
        <dbReference type="EMBL" id="MFC4787938.1"/>
    </source>
</evidence>
<dbReference type="InterPro" id="IPR000182">
    <property type="entry name" value="GNAT_dom"/>
</dbReference>
<dbReference type="InterPro" id="IPR051908">
    <property type="entry name" value="Ribosomal_N-acetyltransferase"/>
</dbReference>
<organism evidence="2 3">
    <name type="scientific">Giesbergeria sinuosa</name>
    <dbReference type="NCBI Taxonomy" id="80883"/>
    <lineage>
        <taxon>Bacteria</taxon>
        <taxon>Pseudomonadati</taxon>
        <taxon>Pseudomonadota</taxon>
        <taxon>Betaproteobacteria</taxon>
        <taxon>Burkholderiales</taxon>
        <taxon>Comamonadaceae</taxon>
        <taxon>Giesbergeria</taxon>
    </lineage>
</organism>
<sequence>MRTPSTPAADHLFHYQGVSCLVRALEGADILQLYPRPEVAAALAAYRPSYQHQEHPLQDWVQRLQWLAQLDPPVEREALVLHRRTHTPLGFLAFSAVDLYNAKAEASVAFFRGQGSRPALEAVHWLLHTAFTDLPFHKLVFCVHPGNRSAIQFLAGLGIAREAVLREELRTANGQRTDLWRYALLRPEWLGSLAQSRLQRLAPLRSSP</sequence>
<dbReference type="Gene3D" id="3.40.630.30">
    <property type="match status" value="1"/>
</dbReference>
<evidence type="ECO:0000313" key="3">
    <source>
        <dbReference type="Proteomes" id="UP001596001"/>
    </source>
</evidence>
<name>A0ABV9QA50_9BURK</name>
<accession>A0ABV9QA50</accession>
<gene>
    <name evidence="2" type="ORF">ACFO6X_02875</name>
</gene>
<dbReference type="Proteomes" id="UP001596001">
    <property type="component" value="Unassembled WGS sequence"/>
</dbReference>
<dbReference type="InterPro" id="IPR016181">
    <property type="entry name" value="Acyl_CoA_acyltransferase"/>
</dbReference>
<reference evidence="3" key="1">
    <citation type="journal article" date="2019" name="Int. J. Syst. Evol. Microbiol.">
        <title>The Global Catalogue of Microorganisms (GCM) 10K type strain sequencing project: providing services to taxonomists for standard genome sequencing and annotation.</title>
        <authorList>
            <consortium name="The Broad Institute Genomics Platform"/>
            <consortium name="The Broad Institute Genome Sequencing Center for Infectious Disease"/>
            <person name="Wu L."/>
            <person name="Ma J."/>
        </authorList>
    </citation>
    <scope>NUCLEOTIDE SEQUENCE [LARGE SCALE GENOMIC DNA]</scope>
    <source>
        <strain evidence="3">CCUG 49452</strain>
    </source>
</reference>
<dbReference type="EMBL" id="JBHSHJ010000002">
    <property type="protein sequence ID" value="MFC4787938.1"/>
    <property type="molecule type" value="Genomic_DNA"/>
</dbReference>
<keyword evidence="3" id="KW-1185">Reference proteome</keyword>
<dbReference type="PANTHER" id="PTHR43441">
    <property type="entry name" value="RIBOSOMAL-PROTEIN-SERINE ACETYLTRANSFERASE"/>
    <property type="match status" value="1"/>
</dbReference>
<comment type="caution">
    <text evidence="2">The sequence shown here is derived from an EMBL/GenBank/DDBJ whole genome shotgun (WGS) entry which is preliminary data.</text>
</comment>
<proteinExistence type="predicted"/>
<dbReference type="GO" id="GO:0016746">
    <property type="term" value="F:acyltransferase activity"/>
    <property type="evidence" value="ECO:0007669"/>
    <property type="project" value="UniProtKB-KW"/>
</dbReference>
<keyword evidence="2" id="KW-0808">Transferase</keyword>
<dbReference type="Pfam" id="PF13302">
    <property type="entry name" value="Acetyltransf_3"/>
    <property type="match status" value="1"/>
</dbReference>
<evidence type="ECO:0000259" key="1">
    <source>
        <dbReference type="Pfam" id="PF13302"/>
    </source>
</evidence>
<dbReference type="EC" id="2.3.-.-" evidence="2"/>
<keyword evidence="2" id="KW-0012">Acyltransferase</keyword>
<dbReference type="RefSeq" id="WP_382429886.1">
    <property type="nucleotide sequence ID" value="NZ_JBHSHJ010000002.1"/>
</dbReference>
<protein>
    <submittedName>
        <fullName evidence="2">GNAT family N-acetyltransferase</fullName>
        <ecNumber evidence="2">2.3.-.-</ecNumber>
    </submittedName>
</protein>